<protein>
    <submittedName>
        <fullName evidence="1">Uncharacterized protein</fullName>
    </submittedName>
</protein>
<keyword evidence="2" id="KW-1185">Reference proteome</keyword>
<reference evidence="1" key="1">
    <citation type="submission" date="2022-04" db="EMBL/GenBank/DDBJ databases">
        <title>Genome of the entomopathogenic fungus Entomophthora muscae.</title>
        <authorList>
            <person name="Elya C."/>
            <person name="Lovett B.R."/>
            <person name="Lee E."/>
            <person name="Macias A.M."/>
            <person name="Hajek A.E."/>
            <person name="De Bivort B.L."/>
            <person name="Kasson M.T."/>
            <person name="De Fine Licht H.H."/>
            <person name="Stajich J.E."/>
        </authorList>
    </citation>
    <scope>NUCLEOTIDE SEQUENCE</scope>
    <source>
        <strain evidence="1">Berkeley</strain>
    </source>
</reference>
<dbReference type="EMBL" id="QTSX02002865">
    <property type="protein sequence ID" value="KAJ9074265.1"/>
    <property type="molecule type" value="Genomic_DNA"/>
</dbReference>
<accession>A0ACC2TIF7</accession>
<dbReference type="Proteomes" id="UP001165960">
    <property type="component" value="Unassembled WGS sequence"/>
</dbReference>
<organism evidence="1 2">
    <name type="scientific">Entomophthora muscae</name>
    <dbReference type="NCBI Taxonomy" id="34485"/>
    <lineage>
        <taxon>Eukaryota</taxon>
        <taxon>Fungi</taxon>
        <taxon>Fungi incertae sedis</taxon>
        <taxon>Zoopagomycota</taxon>
        <taxon>Entomophthoromycotina</taxon>
        <taxon>Entomophthoromycetes</taxon>
        <taxon>Entomophthorales</taxon>
        <taxon>Entomophthoraceae</taxon>
        <taxon>Entomophthora</taxon>
    </lineage>
</organism>
<gene>
    <name evidence="1" type="ORF">DSO57_1008252</name>
</gene>
<sequence>MLDISYKKGGLAVLTMINTVIGLAFIWLAIFDASSGSISRYSFYLPMVVSLAGLYIIIISLHGLVATVVESPKQLYVNSSMIAVSILANGVILALLAYGRFTVDHYVNTFWLDAYKHRVYLIRNIEEEFKCCGLRDINDHAFPDNGSVTCSTSDYFGYTTPCFWQLKESVESEMDIALGWVAAALLLQLLTIALSLSTYRVLQADAERAPLLSSQND</sequence>
<evidence type="ECO:0000313" key="1">
    <source>
        <dbReference type="EMBL" id="KAJ9074265.1"/>
    </source>
</evidence>
<evidence type="ECO:0000313" key="2">
    <source>
        <dbReference type="Proteomes" id="UP001165960"/>
    </source>
</evidence>
<name>A0ACC2TIF7_9FUNG</name>
<comment type="caution">
    <text evidence="1">The sequence shown here is derived from an EMBL/GenBank/DDBJ whole genome shotgun (WGS) entry which is preliminary data.</text>
</comment>
<proteinExistence type="predicted"/>